<dbReference type="InterPro" id="IPR036048">
    <property type="entry name" value="Interleukin_8-like_sf"/>
</dbReference>
<keyword evidence="3" id="KW-0732">Signal</keyword>
<dbReference type="OMA" id="MDASPCC"/>
<dbReference type="SUPFAM" id="SSF54117">
    <property type="entry name" value="Interleukin 8-like chemokines"/>
    <property type="match status" value="1"/>
</dbReference>
<dbReference type="GO" id="GO:0061844">
    <property type="term" value="P:antimicrobial humoral immune response mediated by antimicrobial peptide"/>
    <property type="evidence" value="ECO:0007669"/>
    <property type="project" value="TreeGrafter"/>
</dbReference>
<dbReference type="InterPro" id="IPR001811">
    <property type="entry name" value="Chemokine_IL8-like_dom"/>
</dbReference>
<reference evidence="5 6" key="1">
    <citation type="journal article" date="2019" name="Proc. Natl. Acad. Sci. U.S.A.">
        <title>Regulatory changes in pterin and carotenoid genes underlie balanced color polymorphisms in the wall lizard.</title>
        <authorList>
            <person name="Andrade P."/>
            <person name="Pinho C."/>
            <person name="Perez I de Lanuza G."/>
            <person name="Afonso S."/>
            <person name="Brejcha J."/>
            <person name="Rubin C.J."/>
            <person name="Wallerman O."/>
            <person name="Pereira P."/>
            <person name="Sabatino S.J."/>
            <person name="Bellati A."/>
            <person name="Pellitteri-Rosa D."/>
            <person name="Bosakova Z."/>
            <person name="Bunikis I."/>
            <person name="Carretero M.A."/>
            <person name="Feiner N."/>
            <person name="Marsik P."/>
            <person name="Pauperio F."/>
            <person name="Salvi D."/>
            <person name="Soler L."/>
            <person name="While G.M."/>
            <person name="Uller T."/>
            <person name="Font E."/>
            <person name="Andersson L."/>
            <person name="Carneiro M."/>
        </authorList>
    </citation>
    <scope>NUCLEOTIDE SEQUENCE</scope>
</reference>
<evidence type="ECO:0000256" key="1">
    <source>
        <dbReference type="ARBA" id="ARBA00022500"/>
    </source>
</evidence>
<dbReference type="GO" id="GO:0048020">
    <property type="term" value="F:CCR chemokine receptor binding"/>
    <property type="evidence" value="ECO:0007669"/>
    <property type="project" value="TreeGrafter"/>
</dbReference>
<name>A0A670JPH3_PODMU</name>
<dbReference type="GO" id="GO:0030335">
    <property type="term" value="P:positive regulation of cell migration"/>
    <property type="evidence" value="ECO:0007669"/>
    <property type="project" value="TreeGrafter"/>
</dbReference>
<dbReference type="CDD" id="cd00272">
    <property type="entry name" value="Chemokine_CC"/>
    <property type="match status" value="1"/>
</dbReference>
<sequence length="82" mass="9343">IQTTYDHVVKTDACLLQLPGGMDASPCCPRYNHKPFPRSIVKSFFRTSSHCNRPAVVFHLKKKNRKACADPSKEWVQKTLNV</sequence>
<dbReference type="PANTHER" id="PTHR12015">
    <property type="entry name" value="SMALL INDUCIBLE CYTOKINE A"/>
    <property type="match status" value="1"/>
</dbReference>
<dbReference type="AlphaFoldDB" id="A0A670JPH3"/>
<reference evidence="5" key="2">
    <citation type="submission" date="2025-08" db="UniProtKB">
        <authorList>
            <consortium name="Ensembl"/>
        </authorList>
    </citation>
    <scope>IDENTIFICATION</scope>
</reference>
<dbReference type="GO" id="GO:0006954">
    <property type="term" value="P:inflammatory response"/>
    <property type="evidence" value="ECO:0007669"/>
    <property type="project" value="TreeGrafter"/>
</dbReference>
<dbReference type="GO" id="GO:0008009">
    <property type="term" value="F:chemokine activity"/>
    <property type="evidence" value="ECO:0007669"/>
    <property type="project" value="InterPro"/>
</dbReference>
<dbReference type="Gene3D" id="2.40.50.40">
    <property type="match status" value="1"/>
</dbReference>
<dbReference type="GO" id="GO:0005615">
    <property type="term" value="C:extracellular space"/>
    <property type="evidence" value="ECO:0007669"/>
    <property type="project" value="UniProtKB-KW"/>
</dbReference>
<keyword evidence="6" id="KW-1185">Reference proteome</keyword>
<dbReference type="GO" id="GO:0048245">
    <property type="term" value="P:eosinophil chemotaxis"/>
    <property type="evidence" value="ECO:0007669"/>
    <property type="project" value="TreeGrafter"/>
</dbReference>
<dbReference type="GO" id="GO:0070098">
    <property type="term" value="P:chemokine-mediated signaling pathway"/>
    <property type="evidence" value="ECO:0007669"/>
    <property type="project" value="TreeGrafter"/>
</dbReference>
<dbReference type="PANTHER" id="PTHR12015:SF103">
    <property type="entry name" value="C-C MOTIF CHEMOKINE 4-RELATED"/>
    <property type="match status" value="1"/>
</dbReference>
<reference evidence="5" key="3">
    <citation type="submission" date="2025-09" db="UniProtKB">
        <authorList>
            <consortium name="Ensembl"/>
        </authorList>
    </citation>
    <scope>IDENTIFICATION</scope>
</reference>
<feature type="domain" description="Chemokine interleukin-8-like" evidence="4">
    <location>
        <begin position="24"/>
        <end position="80"/>
    </location>
</feature>
<evidence type="ECO:0000259" key="4">
    <source>
        <dbReference type="SMART" id="SM00199"/>
    </source>
</evidence>
<proteinExistence type="predicted"/>
<dbReference type="GeneTree" id="ENSGT01040000240952"/>
<evidence type="ECO:0000313" key="5">
    <source>
        <dbReference type="Ensembl" id="ENSPMRP00000026326.1"/>
    </source>
</evidence>
<dbReference type="Ensembl" id="ENSPMRT00000027930.1">
    <property type="protein sequence ID" value="ENSPMRP00000026326.1"/>
    <property type="gene ID" value="ENSPMRG00000017027.1"/>
</dbReference>
<dbReference type="Proteomes" id="UP000472272">
    <property type="component" value="Chromosome 15"/>
</dbReference>
<dbReference type="Pfam" id="PF00048">
    <property type="entry name" value="IL8"/>
    <property type="match status" value="1"/>
</dbReference>
<protein>
    <recommendedName>
        <fullName evidence="4">Chemokine interleukin-8-like domain-containing protein</fullName>
    </recommendedName>
</protein>
<keyword evidence="1" id="KW-0145">Chemotaxis</keyword>
<evidence type="ECO:0000256" key="2">
    <source>
        <dbReference type="ARBA" id="ARBA00022514"/>
    </source>
</evidence>
<evidence type="ECO:0000256" key="3">
    <source>
        <dbReference type="ARBA" id="ARBA00022729"/>
    </source>
</evidence>
<accession>A0A670JPH3</accession>
<dbReference type="SMART" id="SM00199">
    <property type="entry name" value="SCY"/>
    <property type="match status" value="1"/>
</dbReference>
<evidence type="ECO:0000313" key="6">
    <source>
        <dbReference type="Proteomes" id="UP000472272"/>
    </source>
</evidence>
<dbReference type="InterPro" id="IPR039809">
    <property type="entry name" value="Chemokine_b/g/d"/>
</dbReference>
<keyword evidence="2" id="KW-0202">Cytokine</keyword>
<organism evidence="5 6">
    <name type="scientific">Podarcis muralis</name>
    <name type="common">Wall lizard</name>
    <name type="synonym">Lacerta muralis</name>
    <dbReference type="NCBI Taxonomy" id="64176"/>
    <lineage>
        <taxon>Eukaryota</taxon>
        <taxon>Metazoa</taxon>
        <taxon>Chordata</taxon>
        <taxon>Craniata</taxon>
        <taxon>Vertebrata</taxon>
        <taxon>Euteleostomi</taxon>
        <taxon>Lepidosauria</taxon>
        <taxon>Squamata</taxon>
        <taxon>Bifurcata</taxon>
        <taxon>Unidentata</taxon>
        <taxon>Episquamata</taxon>
        <taxon>Laterata</taxon>
        <taxon>Lacertibaenia</taxon>
        <taxon>Lacertidae</taxon>
        <taxon>Podarcis</taxon>
    </lineage>
</organism>